<dbReference type="SMART" id="SM01265">
    <property type="entry name" value="Mab-21"/>
    <property type="match status" value="1"/>
</dbReference>
<sequence length="304" mass="35132">MCGLDYLKVVWNSNQQLSYNPLETVLLIFDGSGSPPGYGVLDFPGRNLILAFLRGSMRDHLDNATFCRKGKWYLSSSKTKQVVRSFAPFYNEHGPCASGSVGSIEIDYAFCLTSDFWPPAAFEFANRRTVWPKDHVLNDIINTGCHLVPIGNKLGQHEEDEWRISFSVAEQKLMYSMNHCEFVLYGLLKIFLKEVLNNVSAEEDKLLCSYHMKTALFWVLQNSTIPECCPQNFLQYFWACFKLILKWVYEGVCPNFFIPENNMFLSNIYGSAQRRLFDRLHKMYENGLLCLLESPSIIHTWYPF</sequence>
<organism evidence="11 12">
    <name type="scientific">Crassostrea virginica</name>
    <name type="common">Eastern oyster</name>
    <dbReference type="NCBI Taxonomy" id="6565"/>
    <lineage>
        <taxon>Eukaryota</taxon>
        <taxon>Metazoa</taxon>
        <taxon>Spiralia</taxon>
        <taxon>Lophotrochozoa</taxon>
        <taxon>Mollusca</taxon>
        <taxon>Bivalvia</taxon>
        <taxon>Autobranchia</taxon>
        <taxon>Pteriomorphia</taxon>
        <taxon>Ostreida</taxon>
        <taxon>Ostreoidea</taxon>
        <taxon>Ostreidae</taxon>
        <taxon>Crassostrea</taxon>
    </lineage>
</organism>
<dbReference type="GO" id="GO:0046872">
    <property type="term" value="F:metal ion binding"/>
    <property type="evidence" value="ECO:0007669"/>
    <property type="project" value="UniProtKB-KW"/>
</dbReference>
<keyword evidence="11" id="KW-1185">Reference proteome</keyword>
<dbReference type="Proteomes" id="UP000694844">
    <property type="component" value="Chromosome 8"/>
</dbReference>
<evidence type="ECO:0000256" key="3">
    <source>
        <dbReference type="ARBA" id="ARBA00022679"/>
    </source>
</evidence>
<gene>
    <name evidence="12" type="primary">LOC111110340</name>
</gene>
<reference evidence="12" key="1">
    <citation type="submission" date="2025-08" db="UniProtKB">
        <authorList>
            <consortium name="RefSeq"/>
        </authorList>
    </citation>
    <scope>IDENTIFICATION</scope>
    <source>
        <tissue evidence="12">Whole sample</tissue>
    </source>
</reference>
<feature type="domain" description="Mab-21-like HhH/H2TH-like" evidence="10">
    <location>
        <begin position="188"/>
        <end position="278"/>
    </location>
</feature>
<evidence type="ECO:0000256" key="8">
    <source>
        <dbReference type="ARBA" id="ARBA00022842"/>
    </source>
</evidence>
<keyword evidence="8" id="KW-0460">Magnesium</keyword>
<keyword evidence="7" id="KW-0067">ATP-binding</keyword>
<keyword evidence="6" id="KW-0547">Nucleotide-binding</keyword>
<evidence type="ECO:0000256" key="6">
    <source>
        <dbReference type="ARBA" id="ARBA00022741"/>
    </source>
</evidence>
<dbReference type="KEGG" id="cvn:111110340"/>
<evidence type="ECO:0000256" key="5">
    <source>
        <dbReference type="ARBA" id="ARBA00022723"/>
    </source>
</evidence>
<dbReference type="Pfam" id="PF20266">
    <property type="entry name" value="Mab-21_C"/>
    <property type="match status" value="1"/>
</dbReference>
<keyword evidence="3" id="KW-0808">Transferase</keyword>
<evidence type="ECO:0000256" key="2">
    <source>
        <dbReference type="ARBA" id="ARBA00008307"/>
    </source>
</evidence>
<dbReference type="Pfam" id="PF03281">
    <property type="entry name" value="Mab-21"/>
    <property type="match status" value="1"/>
</dbReference>
<comment type="cofactor">
    <cofactor evidence="1">
        <name>Mg(2+)</name>
        <dbReference type="ChEBI" id="CHEBI:18420"/>
    </cofactor>
</comment>
<dbReference type="GO" id="GO:0005524">
    <property type="term" value="F:ATP binding"/>
    <property type="evidence" value="ECO:0007669"/>
    <property type="project" value="UniProtKB-KW"/>
</dbReference>
<keyword evidence="5" id="KW-0479">Metal-binding</keyword>
<feature type="domain" description="Mab-21-like nucleotidyltransferase" evidence="9">
    <location>
        <begin position="102"/>
        <end position="175"/>
    </location>
</feature>
<dbReference type="PANTHER" id="PTHR10656:SF42">
    <property type="entry name" value="CYCLIC GMP-AMP SYNTHASE-LIKE PROTEIN-RELATED"/>
    <property type="match status" value="1"/>
</dbReference>
<dbReference type="InterPro" id="IPR046906">
    <property type="entry name" value="Mab-21_HhH/H2TH-like"/>
</dbReference>
<dbReference type="GeneID" id="111110340"/>
<dbReference type="PANTHER" id="PTHR10656">
    <property type="entry name" value="CELL FATE DETERMINING PROTEIN MAB21-RELATED"/>
    <property type="match status" value="1"/>
</dbReference>
<comment type="similarity">
    <text evidence="2">Belongs to the mab-21 family.</text>
</comment>
<evidence type="ECO:0000256" key="7">
    <source>
        <dbReference type="ARBA" id="ARBA00022840"/>
    </source>
</evidence>
<dbReference type="InterPro" id="IPR046903">
    <property type="entry name" value="Mab-21-like_nuc_Trfase"/>
</dbReference>
<dbReference type="AlphaFoldDB" id="A0A8B8BGW6"/>
<dbReference type="Gene3D" id="1.10.1410.40">
    <property type="match status" value="1"/>
</dbReference>
<keyword evidence="4" id="KW-0548">Nucleotidyltransferase</keyword>
<protein>
    <submittedName>
        <fullName evidence="12">Uncharacterized protein LOC111110340</fullName>
    </submittedName>
</protein>
<dbReference type="InterPro" id="IPR024810">
    <property type="entry name" value="MAB21L/cGLR"/>
</dbReference>
<dbReference type="OrthoDB" id="6120860at2759"/>
<dbReference type="RefSeq" id="XP_022302503.1">
    <property type="nucleotide sequence ID" value="XM_022446795.1"/>
</dbReference>
<evidence type="ECO:0000256" key="1">
    <source>
        <dbReference type="ARBA" id="ARBA00001946"/>
    </source>
</evidence>
<evidence type="ECO:0000259" key="10">
    <source>
        <dbReference type="Pfam" id="PF20266"/>
    </source>
</evidence>
<name>A0A8B8BGW6_CRAVI</name>
<evidence type="ECO:0000313" key="12">
    <source>
        <dbReference type="RefSeq" id="XP_022302503.1"/>
    </source>
</evidence>
<accession>A0A8B8BGW6</accession>
<evidence type="ECO:0000313" key="11">
    <source>
        <dbReference type="Proteomes" id="UP000694844"/>
    </source>
</evidence>
<dbReference type="GO" id="GO:0016779">
    <property type="term" value="F:nucleotidyltransferase activity"/>
    <property type="evidence" value="ECO:0007669"/>
    <property type="project" value="UniProtKB-KW"/>
</dbReference>
<evidence type="ECO:0000259" key="9">
    <source>
        <dbReference type="Pfam" id="PF03281"/>
    </source>
</evidence>
<evidence type="ECO:0000256" key="4">
    <source>
        <dbReference type="ARBA" id="ARBA00022695"/>
    </source>
</evidence>
<proteinExistence type="inferred from homology"/>